<dbReference type="InterPro" id="IPR054189">
    <property type="entry name" value="DUF6894"/>
</dbReference>
<dbReference type="RefSeq" id="WP_128962281.1">
    <property type="nucleotide sequence ID" value="NZ_JAKLTY010000023.1"/>
</dbReference>
<sequence>MARFYFHLVGDTPAHDVLGQDCADNREARIHAKALARALATEKPHLVRDGNSIAIVTEGGQEIDRIVLASSSF</sequence>
<organism evidence="2 5">
    <name type="scientific">Bradyrhizobium zhengyangense</name>
    <dbReference type="NCBI Taxonomy" id="2911009"/>
    <lineage>
        <taxon>Bacteria</taxon>
        <taxon>Pseudomonadati</taxon>
        <taxon>Pseudomonadota</taxon>
        <taxon>Alphaproteobacteria</taxon>
        <taxon>Hyphomicrobiales</taxon>
        <taxon>Nitrobacteraceae</taxon>
        <taxon>Bradyrhizobium</taxon>
    </lineage>
</organism>
<dbReference type="Proteomes" id="UP001139012">
    <property type="component" value="Unassembled WGS sequence"/>
</dbReference>
<reference evidence="2" key="1">
    <citation type="submission" date="2022-01" db="EMBL/GenBank/DDBJ databases">
        <title>Genome sequnece data of strain Bradyrhizobium sp. nov.</title>
        <authorList>
            <person name="Zhang J."/>
        </authorList>
    </citation>
    <scope>NUCLEOTIDE SEQUENCE</scope>
    <source>
        <strain evidence="3">WYCCWR 12774</strain>
        <strain evidence="2">WYCCWR 13023</strain>
    </source>
</reference>
<evidence type="ECO:0000259" key="1">
    <source>
        <dbReference type="Pfam" id="PF21834"/>
    </source>
</evidence>
<evidence type="ECO:0000313" key="4">
    <source>
        <dbReference type="Proteomes" id="UP001139012"/>
    </source>
</evidence>
<accession>A0A9X1UA15</accession>
<evidence type="ECO:0000313" key="2">
    <source>
        <dbReference type="EMBL" id="MCG2630795.1"/>
    </source>
</evidence>
<dbReference type="EMBL" id="JAKLUA010000015">
    <property type="protein sequence ID" value="MCG2671688.1"/>
    <property type="molecule type" value="Genomic_DNA"/>
</dbReference>
<proteinExistence type="predicted"/>
<gene>
    <name evidence="3" type="ORF">L6637_32520</name>
    <name evidence="2" type="ORF">L6654_29610</name>
</gene>
<dbReference type="Proteomes" id="UP001139054">
    <property type="component" value="Unassembled WGS sequence"/>
</dbReference>
<dbReference type="Pfam" id="PF21834">
    <property type="entry name" value="DUF6894"/>
    <property type="match status" value="1"/>
</dbReference>
<dbReference type="EMBL" id="JAKLTY010000023">
    <property type="protein sequence ID" value="MCG2630795.1"/>
    <property type="molecule type" value="Genomic_DNA"/>
</dbReference>
<protein>
    <recommendedName>
        <fullName evidence="1">DUF6894 domain-containing protein</fullName>
    </recommendedName>
</protein>
<comment type="caution">
    <text evidence="2">The sequence shown here is derived from an EMBL/GenBank/DDBJ whole genome shotgun (WGS) entry which is preliminary data.</text>
</comment>
<keyword evidence="4" id="KW-1185">Reference proteome</keyword>
<evidence type="ECO:0000313" key="3">
    <source>
        <dbReference type="EMBL" id="MCG2671688.1"/>
    </source>
</evidence>
<name>A0A9X1UA15_9BRAD</name>
<evidence type="ECO:0000313" key="5">
    <source>
        <dbReference type="Proteomes" id="UP001139054"/>
    </source>
</evidence>
<dbReference type="AlphaFoldDB" id="A0A9X1UA15"/>
<feature type="domain" description="DUF6894" evidence="1">
    <location>
        <begin position="3"/>
        <end position="67"/>
    </location>
</feature>